<proteinExistence type="predicted"/>
<dbReference type="STRING" id="555088.DealDRAFT_2968"/>
<sequence>MKNLKWPVIVLAFVVTLALGVGGVYLRQHQMVDEPLFQRLSEYEPVQAVDLHKDGNQQVVVVTLDYVDDFGYIHRRLNAEIVDLLGENGFRLEIRDGRDPRLETAFSAVNLALYEGEQRGNFTEMGQEVATTLADLGIAEHKIMVDNENIYLQIRQDDAYLYEIIERGNRGKEGERA</sequence>
<evidence type="ECO:0000313" key="1">
    <source>
        <dbReference type="EMBL" id="EEG76202.1"/>
    </source>
</evidence>
<name>C0GKF9_DETAL</name>
<dbReference type="eggNOG" id="ENOG5031G0S">
    <property type="taxonomic scope" value="Bacteria"/>
</dbReference>
<gene>
    <name evidence="1" type="ORF">DealDRAFT_2968</name>
</gene>
<protein>
    <submittedName>
        <fullName evidence="1">Uncharacterized protein</fullName>
    </submittedName>
</protein>
<organism evidence="1 2">
    <name type="scientific">Dethiobacter alkaliphilus AHT 1</name>
    <dbReference type="NCBI Taxonomy" id="555088"/>
    <lineage>
        <taxon>Bacteria</taxon>
        <taxon>Bacillati</taxon>
        <taxon>Bacillota</taxon>
        <taxon>Dethiobacteria</taxon>
        <taxon>Dethiobacterales</taxon>
        <taxon>Dethiobacteraceae</taxon>
        <taxon>Dethiobacter</taxon>
    </lineage>
</organism>
<reference evidence="1 2" key="1">
    <citation type="submission" date="2009-02" db="EMBL/GenBank/DDBJ databases">
        <title>Sequencing of the draft genome and assembly of Dethiobacter alkaliphilus AHT 1.</title>
        <authorList>
            <consortium name="US DOE Joint Genome Institute (JGI-PGF)"/>
            <person name="Lucas S."/>
            <person name="Copeland A."/>
            <person name="Lapidus A."/>
            <person name="Glavina del Rio T."/>
            <person name="Dalin E."/>
            <person name="Tice H."/>
            <person name="Bruce D."/>
            <person name="Goodwin L."/>
            <person name="Pitluck S."/>
            <person name="Larimer F."/>
            <person name="Land M.L."/>
            <person name="Hauser L."/>
            <person name="Muyzer G."/>
        </authorList>
    </citation>
    <scope>NUCLEOTIDE SEQUENCE [LARGE SCALE GENOMIC DNA]</scope>
    <source>
        <strain evidence="1 2">AHT 1</strain>
    </source>
</reference>
<keyword evidence="2" id="KW-1185">Reference proteome</keyword>
<dbReference type="RefSeq" id="WP_008518890.1">
    <property type="nucleotide sequence ID" value="NZ_ACJM01000023.1"/>
</dbReference>
<comment type="caution">
    <text evidence="1">The sequence shown here is derived from an EMBL/GenBank/DDBJ whole genome shotgun (WGS) entry which is preliminary data.</text>
</comment>
<evidence type="ECO:0000313" key="2">
    <source>
        <dbReference type="Proteomes" id="UP000006443"/>
    </source>
</evidence>
<accession>C0GKF9</accession>
<dbReference type="OrthoDB" id="1797090at2"/>
<dbReference type="AlphaFoldDB" id="C0GKF9"/>
<dbReference type="Proteomes" id="UP000006443">
    <property type="component" value="Unassembled WGS sequence"/>
</dbReference>
<dbReference type="EMBL" id="ACJM01000023">
    <property type="protein sequence ID" value="EEG76202.1"/>
    <property type="molecule type" value="Genomic_DNA"/>
</dbReference>